<evidence type="ECO:0000259" key="3">
    <source>
        <dbReference type="PROSITE" id="PS50011"/>
    </source>
</evidence>
<dbReference type="EMBL" id="JAUSVL010000001">
    <property type="protein sequence ID" value="MDQ0291604.1"/>
    <property type="molecule type" value="Genomic_DNA"/>
</dbReference>
<dbReference type="Gene3D" id="3.30.200.20">
    <property type="entry name" value="Phosphorylase Kinase, domain 1"/>
    <property type="match status" value="1"/>
</dbReference>
<evidence type="ECO:0000256" key="1">
    <source>
        <dbReference type="SAM" id="MobiDB-lite"/>
    </source>
</evidence>
<feature type="compositionally biased region" description="Low complexity" evidence="1">
    <location>
        <begin position="458"/>
        <end position="467"/>
    </location>
</feature>
<dbReference type="Pfam" id="PF00069">
    <property type="entry name" value="Pkinase"/>
    <property type="match status" value="1"/>
</dbReference>
<sequence>MIILVIKKSDADCPHSQQIALDYPDAVISNYKQYPDKELLEVGPALIVLTHPQAVLHTKTLRAAAADKHPNLRILVVLPEDLAVQATSARIAGANVCMITPFPAELLQRAIYDECTVFRRLVDTAELLKANPAIANRYLYLSILGAGQHSVMVLAKDQQNANKVVTVKLLRKSISSAADFMTEFMTNAEKLKKASCENFARVIDAGSWKGYGYLASDIGPCENLYALLDKHPLPEGEIIKIGLSLTRALMAVKKCGVIHFDIKPENVLYDPKSKTYILSEFGLLTPFEAPDSSGFCFWSEAAYTSPEVFAQASWLTARSDIYALGLLLYTCITRNNPFLGHPSDTDIKRRINENVIKFSDNDLGKCSPALAVTIDGMTDVDPDVRPRLRELETIFFQGNKILGEGNAAPPTPGNNTEAIGAKPPNAGFADGLDAAPLRHGKNAPSAASTGRIPTMRTPAGSPAPAASKKIDWRHDRKAQLRAAIAGIAALIILSIAFNAGYRRAVKRLRPTQFQGGPLQVFTCLDGHTEEIRTLDLRNVKCPTCGEHTTPSYTCRKCKAVFGLPAWIRRHMTDEECAKFEQQQKICPFCESTDIVPTPLKQATQK</sequence>
<keyword evidence="2" id="KW-0472">Membrane</keyword>
<accession>A0AAE3VK44</accession>
<dbReference type="RefSeq" id="WP_307264641.1">
    <property type="nucleotide sequence ID" value="NZ_JAUSVL010000001.1"/>
</dbReference>
<dbReference type="SUPFAM" id="SSF56112">
    <property type="entry name" value="Protein kinase-like (PK-like)"/>
    <property type="match status" value="1"/>
</dbReference>
<keyword evidence="4" id="KW-0418">Kinase</keyword>
<dbReference type="Proteomes" id="UP001238163">
    <property type="component" value="Unassembled WGS sequence"/>
</dbReference>
<dbReference type="SMART" id="SM00220">
    <property type="entry name" value="S_TKc"/>
    <property type="match status" value="1"/>
</dbReference>
<organism evidence="4 5">
    <name type="scientific">Oligosphaera ethanolica</name>
    <dbReference type="NCBI Taxonomy" id="760260"/>
    <lineage>
        <taxon>Bacteria</taxon>
        <taxon>Pseudomonadati</taxon>
        <taxon>Lentisphaerota</taxon>
        <taxon>Oligosphaeria</taxon>
        <taxon>Oligosphaerales</taxon>
        <taxon>Oligosphaeraceae</taxon>
        <taxon>Oligosphaera</taxon>
    </lineage>
</organism>
<comment type="caution">
    <text evidence="4">The sequence shown here is derived from an EMBL/GenBank/DDBJ whole genome shotgun (WGS) entry which is preliminary data.</text>
</comment>
<dbReference type="PANTHER" id="PTHR44167">
    <property type="entry name" value="OVARIAN-SPECIFIC SERINE/THREONINE-PROTEIN KINASE LOK-RELATED"/>
    <property type="match status" value="1"/>
</dbReference>
<keyword evidence="2" id="KW-0812">Transmembrane</keyword>
<dbReference type="Gene3D" id="1.10.510.10">
    <property type="entry name" value="Transferase(Phosphotransferase) domain 1"/>
    <property type="match status" value="1"/>
</dbReference>
<dbReference type="AlphaFoldDB" id="A0AAE3VK44"/>
<keyword evidence="5" id="KW-1185">Reference proteome</keyword>
<evidence type="ECO:0000256" key="2">
    <source>
        <dbReference type="SAM" id="Phobius"/>
    </source>
</evidence>
<dbReference type="GO" id="GO:0004674">
    <property type="term" value="F:protein serine/threonine kinase activity"/>
    <property type="evidence" value="ECO:0007669"/>
    <property type="project" value="UniProtKB-KW"/>
</dbReference>
<feature type="domain" description="Protein kinase" evidence="3">
    <location>
        <begin position="138"/>
        <end position="396"/>
    </location>
</feature>
<gene>
    <name evidence="4" type="ORF">J3R75_003711</name>
</gene>
<dbReference type="InterPro" id="IPR000719">
    <property type="entry name" value="Prot_kinase_dom"/>
</dbReference>
<protein>
    <submittedName>
        <fullName evidence="4">Serine/threonine protein kinase/Zn finger protein HypA/HybF involved in hydrogenase expression</fullName>
    </submittedName>
</protein>
<proteinExistence type="predicted"/>
<dbReference type="InterPro" id="IPR008271">
    <property type="entry name" value="Ser/Thr_kinase_AS"/>
</dbReference>
<dbReference type="GO" id="GO:0005524">
    <property type="term" value="F:ATP binding"/>
    <property type="evidence" value="ECO:0007669"/>
    <property type="project" value="InterPro"/>
</dbReference>
<keyword evidence="4" id="KW-0808">Transferase</keyword>
<dbReference type="PANTHER" id="PTHR44167:SF24">
    <property type="entry name" value="SERINE_THREONINE-PROTEIN KINASE CHK2"/>
    <property type="match status" value="1"/>
</dbReference>
<dbReference type="PROSITE" id="PS00108">
    <property type="entry name" value="PROTEIN_KINASE_ST"/>
    <property type="match status" value="1"/>
</dbReference>
<dbReference type="PROSITE" id="PS50011">
    <property type="entry name" value="PROTEIN_KINASE_DOM"/>
    <property type="match status" value="1"/>
</dbReference>
<name>A0AAE3VK44_9BACT</name>
<dbReference type="InterPro" id="IPR011009">
    <property type="entry name" value="Kinase-like_dom_sf"/>
</dbReference>
<feature type="transmembrane region" description="Helical" evidence="2">
    <location>
        <begin position="482"/>
        <end position="501"/>
    </location>
</feature>
<keyword evidence="2" id="KW-1133">Transmembrane helix</keyword>
<evidence type="ECO:0000313" key="5">
    <source>
        <dbReference type="Proteomes" id="UP001238163"/>
    </source>
</evidence>
<reference evidence="4" key="1">
    <citation type="submission" date="2023-07" db="EMBL/GenBank/DDBJ databases">
        <title>Genomic Encyclopedia of Type Strains, Phase IV (KMG-IV): sequencing the most valuable type-strain genomes for metagenomic binning, comparative biology and taxonomic classification.</title>
        <authorList>
            <person name="Goeker M."/>
        </authorList>
    </citation>
    <scope>NUCLEOTIDE SEQUENCE</scope>
    <source>
        <strain evidence="4">DSM 24202</strain>
    </source>
</reference>
<feature type="region of interest" description="Disordered" evidence="1">
    <location>
        <begin position="440"/>
        <end position="469"/>
    </location>
</feature>
<evidence type="ECO:0000313" key="4">
    <source>
        <dbReference type="EMBL" id="MDQ0291604.1"/>
    </source>
</evidence>
<keyword evidence="4" id="KW-0723">Serine/threonine-protein kinase</keyword>